<keyword evidence="8 12" id="KW-0503">Monooxygenase</keyword>
<dbReference type="RefSeq" id="WP_138398390.1">
    <property type="nucleotide sequence ID" value="NZ_JBAFVI010000001.1"/>
</dbReference>
<comment type="caution">
    <text evidence="12">The sequence shown here is derived from an EMBL/GenBank/DDBJ whole genome shotgun (WGS) entry which is preliminary data.</text>
</comment>
<keyword evidence="6" id="KW-0547">Nucleotide-binding</keyword>
<comment type="cofactor">
    <cofactor evidence="1">
        <name>FMN</name>
        <dbReference type="ChEBI" id="CHEBI:58210"/>
    </cofactor>
</comment>
<keyword evidence="3" id="KW-0216">Detoxification</keyword>
<dbReference type="Gene3D" id="3.20.20.70">
    <property type="entry name" value="Aldolase class I"/>
    <property type="match status" value="1"/>
</dbReference>
<evidence type="ECO:0000256" key="4">
    <source>
        <dbReference type="ARBA" id="ARBA00022630"/>
    </source>
</evidence>
<dbReference type="Pfam" id="PF03060">
    <property type="entry name" value="NMO"/>
    <property type="match status" value="1"/>
</dbReference>
<evidence type="ECO:0000256" key="10">
    <source>
        <dbReference type="ARBA" id="ARBA00049401"/>
    </source>
</evidence>
<evidence type="ECO:0000256" key="11">
    <source>
        <dbReference type="ARBA" id="ARBA00067136"/>
    </source>
</evidence>
<evidence type="ECO:0000256" key="7">
    <source>
        <dbReference type="ARBA" id="ARBA00023002"/>
    </source>
</evidence>
<dbReference type="GO" id="GO:0000166">
    <property type="term" value="F:nucleotide binding"/>
    <property type="evidence" value="ECO:0007669"/>
    <property type="project" value="UniProtKB-KW"/>
</dbReference>
<accession>A0A6C1KGR8</accession>
<name>A0A6C1KGR8_XANAU</name>
<dbReference type="AlphaFoldDB" id="A0A6C1KGR8"/>
<dbReference type="OrthoDB" id="9778912at2"/>
<dbReference type="GO" id="GO:0018580">
    <property type="term" value="F:nitronate monooxygenase activity"/>
    <property type="evidence" value="ECO:0007669"/>
    <property type="project" value="InterPro"/>
</dbReference>
<protein>
    <recommendedName>
        <fullName evidence="11">Nitronate monooxygenase</fullName>
    </recommendedName>
    <alternativeName>
        <fullName evidence="9">Propionate 3-nitronate monooxygenase</fullName>
    </alternativeName>
</protein>
<comment type="similarity">
    <text evidence="2">Belongs to the nitronate monooxygenase family. NMO class I subfamily.</text>
</comment>
<dbReference type="GeneID" id="95772794"/>
<evidence type="ECO:0000313" key="13">
    <source>
        <dbReference type="Proteomes" id="UP000305131"/>
    </source>
</evidence>
<evidence type="ECO:0000256" key="2">
    <source>
        <dbReference type="ARBA" id="ARBA00009881"/>
    </source>
</evidence>
<dbReference type="GO" id="GO:0009636">
    <property type="term" value="P:response to toxic substance"/>
    <property type="evidence" value="ECO:0007669"/>
    <property type="project" value="UniProtKB-KW"/>
</dbReference>
<dbReference type="CDD" id="cd04730">
    <property type="entry name" value="NPD_like"/>
    <property type="match status" value="1"/>
</dbReference>
<keyword evidence="5" id="KW-0288">FMN</keyword>
<evidence type="ECO:0000256" key="9">
    <source>
        <dbReference type="ARBA" id="ARBA00031155"/>
    </source>
</evidence>
<reference evidence="12 13" key="1">
    <citation type="submission" date="2019-05" db="EMBL/GenBank/DDBJ databases">
        <authorList>
            <person name="Zhou X."/>
        </authorList>
    </citation>
    <scope>NUCLEOTIDE SEQUENCE [LARGE SCALE GENOMIC DNA]</scope>
    <source>
        <strain evidence="12 13">DSM 432</strain>
    </source>
</reference>
<dbReference type="InterPro" id="IPR004136">
    <property type="entry name" value="NMO"/>
</dbReference>
<proteinExistence type="inferred from homology"/>
<evidence type="ECO:0000313" key="12">
    <source>
        <dbReference type="EMBL" id="TLX43468.1"/>
    </source>
</evidence>
<dbReference type="PANTHER" id="PTHR42747:SF3">
    <property type="entry name" value="NITRONATE MONOOXYGENASE-RELATED"/>
    <property type="match status" value="1"/>
</dbReference>
<dbReference type="SUPFAM" id="SSF51412">
    <property type="entry name" value="Inosine monophosphate dehydrogenase (IMPDH)"/>
    <property type="match status" value="1"/>
</dbReference>
<evidence type="ECO:0000256" key="1">
    <source>
        <dbReference type="ARBA" id="ARBA00001917"/>
    </source>
</evidence>
<keyword evidence="4" id="KW-0285">Flavoprotein</keyword>
<evidence type="ECO:0000256" key="3">
    <source>
        <dbReference type="ARBA" id="ARBA00022575"/>
    </source>
</evidence>
<dbReference type="InterPro" id="IPR013785">
    <property type="entry name" value="Aldolase_TIM"/>
</dbReference>
<evidence type="ECO:0000256" key="5">
    <source>
        <dbReference type="ARBA" id="ARBA00022643"/>
    </source>
</evidence>
<gene>
    <name evidence="12" type="ORF">FBQ73_04890</name>
</gene>
<organism evidence="12 13">
    <name type="scientific">Xanthobacter autotrophicus</name>
    <dbReference type="NCBI Taxonomy" id="280"/>
    <lineage>
        <taxon>Bacteria</taxon>
        <taxon>Pseudomonadati</taxon>
        <taxon>Pseudomonadota</taxon>
        <taxon>Alphaproteobacteria</taxon>
        <taxon>Hyphomicrobiales</taxon>
        <taxon>Xanthobacteraceae</taxon>
        <taxon>Xanthobacter</taxon>
    </lineage>
</organism>
<evidence type="ECO:0000256" key="8">
    <source>
        <dbReference type="ARBA" id="ARBA00023033"/>
    </source>
</evidence>
<keyword evidence="7" id="KW-0560">Oxidoreductase</keyword>
<dbReference type="Proteomes" id="UP000305131">
    <property type="component" value="Unassembled WGS sequence"/>
</dbReference>
<dbReference type="FunFam" id="3.20.20.70:FF:000154">
    <property type="entry name" value="Probable nitronate monooxygenase"/>
    <property type="match status" value="1"/>
</dbReference>
<sequence length="381" mass="39360">MTHATRPPDAIQQTVRWPDRRILDLFDISHPILLGPMAGAGTPKLAIAVGEAGGLASLPGAMYQPDELRAAIEAVRAGLPGRPLNVNFFCHTPPVPDPVRAMRWRTRLAPYYVEHGLDPQATPPAGGRAPFDATLCALVEETRPEVVSFHFGLPDPALLARVKATGAKVISSASTVAEAKWLEARGCDAIIAMGLEAGGHRPTFLGTDVAGDMAGDMSRQVGTFALVPQVADAVGVPVIAAGGIADARGIVAALALGASAVQVGTAFLLCPEAKIPAVHRAALEAAGDDSTALTNLFTGRPARGIMNRVMRDVGPLCADAPAFPLAGGALAPLRAAAEAEGRDDFTNLWAGQAARLAPRLPAADLTRKLAADALARLAPTA</sequence>
<dbReference type="PANTHER" id="PTHR42747">
    <property type="entry name" value="NITRONATE MONOOXYGENASE-RELATED"/>
    <property type="match status" value="1"/>
</dbReference>
<evidence type="ECO:0000256" key="6">
    <source>
        <dbReference type="ARBA" id="ARBA00022741"/>
    </source>
</evidence>
<dbReference type="EMBL" id="VAUP01000015">
    <property type="protein sequence ID" value="TLX43468.1"/>
    <property type="molecule type" value="Genomic_DNA"/>
</dbReference>
<comment type="catalytic activity">
    <reaction evidence="10">
        <text>3 propionate 3-nitronate + 3 O2 + H2O = 3 3-oxopropanoate + 2 nitrate + nitrite + H2O2 + 3 H(+)</text>
        <dbReference type="Rhea" id="RHEA:57332"/>
        <dbReference type="ChEBI" id="CHEBI:15377"/>
        <dbReference type="ChEBI" id="CHEBI:15378"/>
        <dbReference type="ChEBI" id="CHEBI:15379"/>
        <dbReference type="ChEBI" id="CHEBI:16240"/>
        <dbReference type="ChEBI" id="CHEBI:16301"/>
        <dbReference type="ChEBI" id="CHEBI:17632"/>
        <dbReference type="ChEBI" id="CHEBI:33190"/>
        <dbReference type="ChEBI" id="CHEBI:136067"/>
    </reaction>
</comment>